<sequence>MSNQSAMDLGSNSKEEDISDGANRGTKRKHSDASKDPPQLSVKLPRMSDIQSPTKDRNHARLPVDILLLTVKDCEFLACYMHLNNPFRCWFDGLGFVYFEDENEGQEEKVEVALLRCHEGSSGPGGSIVTTKNAVSVLMPKAVILVGTCGSLRPEETKLGDVVISAKLTTYGLKVVTSDKELHNNTRTFASKRFLDLIKDSALGWEAPLENSEDRDVKIHSSGELLSVQVINTELRRKQLAETFPLAVAVDTEAEAILNGPIYKWCRVSVAGLYTAAFDLQVEWLVVKGISSYADGRETTNEKWSQFASANAASLVAKILNDDVVFKRWPHYQGNDDNFIKGRFV</sequence>
<dbReference type="InterPro" id="IPR000845">
    <property type="entry name" value="Nucleoside_phosphorylase_d"/>
</dbReference>
<evidence type="ECO:0000256" key="1">
    <source>
        <dbReference type="SAM" id="MobiDB-lite"/>
    </source>
</evidence>
<dbReference type="InterPro" id="IPR035994">
    <property type="entry name" value="Nucleoside_phosphorylase_sf"/>
</dbReference>
<accession>A0ABN8SBR0</accession>
<evidence type="ECO:0000259" key="2">
    <source>
        <dbReference type="Pfam" id="PF01048"/>
    </source>
</evidence>
<dbReference type="Proteomes" id="UP001159405">
    <property type="component" value="Unassembled WGS sequence"/>
</dbReference>
<dbReference type="PANTHER" id="PTHR46832:SF1">
    <property type="entry name" value="5'-METHYLTHIOADENOSINE_S-ADENOSYLHOMOCYSTEINE NUCLEOSIDASE"/>
    <property type="match status" value="1"/>
</dbReference>
<dbReference type="EMBL" id="CALNXK010000600">
    <property type="protein sequence ID" value="CAH3188226.1"/>
    <property type="molecule type" value="Genomic_DNA"/>
</dbReference>
<feature type="domain" description="Nucleoside phosphorylase" evidence="2">
    <location>
        <begin position="128"/>
        <end position="245"/>
    </location>
</feature>
<comment type="caution">
    <text evidence="3">The sequence shown here is derived from an EMBL/GenBank/DDBJ whole genome shotgun (WGS) entry which is preliminary data.</text>
</comment>
<dbReference type="Gene3D" id="3.40.50.1580">
    <property type="entry name" value="Nucleoside phosphorylase domain"/>
    <property type="match status" value="1"/>
</dbReference>
<keyword evidence="4" id="KW-1185">Reference proteome</keyword>
<evidence type="ECO:0000313" key="4">
    <source>
        <dbReference type="Proteomes" id="UP001159405"/>
    </source>
</evidence>
<dbReference type="PANTHER" id="PTHR46832">
    <property type="entry name" value="5'-METHYLTHIOADENOSINE/S-ADENOSYLHOMOCYSTEINE NUCLEOSIDASE"/>
    <property type="match status" value="1"/>
</dbReference>
<feature type="compositionally biased region" description="Polar residues" evidence="1">
    <location>
        <begin position="1"/>
        <end position="12"/>
    </location>
</feature>
<feature type="region of interest" description="Disordered" evidence="1">
    <location>
        <begin position="1"/>
        <end position="56"/>
    </location>
</feature>
<reference evidence="3 4" key="1">
    <citation type="submission" date="2022-05" db="EMBL/GenBank/DDBJ databases">
        <authorList>
            <consortium name="Genoscope - CEA"/>
            <person name="William W."/>
        </authorList>
    </citation>
    <scope>NUCLEOTIDE SEQUENCE [LARGE SCALE GENOMIC DNA]</scope>
</reference>
<evidence type="ECO:0000313" key="3">
    <source>
        <dbReference type="EMBL" id="CAH3188226.1"/>
    </source>
</evidence>
<dbReference type="Pfam" id="PF01048">
    <property type="entry name" value="PNP_UDP_1"/>
    <property type="match status" value="1"/>
</dbReference>
<protein>
    <recommendedName>
        <fullName evidence="2">Nucleoside phosphorylase domain-containing protein</fullName>
    </recommendedName>
</protein>
<gene>
    <name evidence="3" type="ORF">PLOB_00040106</name>
</gene>
<name>A0ABN8SBR0_9CNID</name>
<dbReference type="SUPFAM" id="SSF53167">
    <property type="entry name" value="Purine and uridine phosphorylases"/>
    <property type="match status" value="1"/>
</dbReference>
<organism evidence="3 4">
    <name type="scientific">Porites lobata</name>
    <dbReference type="NCBI Taxonomy" id="104759"/>
    <lineage>
        <taxon>Eukaryota</taxon>
        <taxon>Metazoa</taxon>
        <taxon>Cnidaria</taxon>
        <taxon>Anthozoa</taxon>
        <taxon>Hexacorallia</taxon>
        <taxon>Scleractinia</taxon>
        <taxon>Fungiina</taxon>
        <taxon>Poritidae</taxon>
        <taxon>Porites</taxon>
    </lineage>
</organism>
<proteinExistence type="predicted"/>